<dbReference type="GO" id="GO:0004672">
    <property type="term" value="F:protein kinase activity"/>
    <property type="evidence" value="ECO:0007669"/>
    <property type="project" value="InterPro"/>
</dbReference>
<organism evidence="3 4">
    <name type="scientific">Neobacillus mesonae</name>
    <dbReference type="NCBI Taxonomy" id="1193713"/>
    <lineage>
        <taxon>Bacteria</taxon>
        <taxon>Bacillati</taxon>
        <taxon>Bacillota</taxon>
        <taxon>Bacilli</taxon>
        <taxon>Bacillales</taxon>
        <taxon>Bacillaceae</taxon>
        <taxon>Neobacillus</taxon>
    </lineage>
</organism>
<dbReference type="Gene3D" id="1.20.1270.170">
    <property type="match status" value="1"/>
</dbReference>
<dbReference type="GO" id="GO:0005524">
    <property type="term" value="F:ATP binding"/>
    <property type="evidence" value="ECO:0007669"/>
    <property type="project" value="InterPro"/>
</dbReference>
<proteinExistence type="inferred from homology"/>
<keyword evidence="3" id="KW-0418">Kinase</keyword>
<dbReference type="InterPro" id="IPR000719">
    <property type="entry name" value="Prot_kinase_dom"/>
</dbReference>
<protein>
    <submittedName>
        <fullName evidence="3">Serine kinase</fullName>
    </submittedName>
</protein>
<dbReference type="Proteomes" id="UP000282892">
    <property type="component" value="Chromosome"/>
</dbReference>
<dbReference type="EMBL" id="CP022572">
    <property type="protein sequence ID" value="AZU62219.1"/>
    <property type="molecule type" value="Genomic_DNA"/>
</dbReference>
<evidence type="ECO:0000256" key="1">
    <source>
        <dbReference type="ARBA" id="ARBA00038240"/>
    </source>
</evidence>
<dbReference type="PANTHER" id="PTHR21064:SF6">
    <property type="entry name" value="AMINOGLYCOSIDE PHOSPHOTRANSFERASE DOMAIN-CONTAINING PROTEIN"/>
    <property type="match status" value="1"/>
</dbReference>
<dbReference type="InterPro" id="IPR002575">
    <property type="entry name" value="Aminoglycoside_PTrfase"/>
</dbReference>
<dbReference type="RefSeq" id="WP_127486934.1">
    <property type="nucleotide sequence ID" value="NZ_CP022572.1"/>
</dbReference>
<name>A0A3Q9QZ70_9BACI</name>
<evidence type="ECO:0000259" key="2">
    <source>
        <dbReference type="PROSITE" id="PS50011"/>
    </source>
</evidence>
<gene>
    <name evidence="3" type="ORF">CHR53_13515</name>
</gene>
<dbReference type="OrthoDB" id="4030632at2"/>
<keyword evidence="3" id="KW-0808">Transferase</keyword>
<dbReference type="InterPro" id="IPR011009">
    <property type="entry name" value="Kinase-like_dom_sf"/>
</dbReference>
<dbReference type="STRING" id="1193713.GCA_001636315_05141"/>
<dbReference type="SUPFAM" id="SSF56112">
    <property type="entry name" value="Protein kinase-like (PK-like)"/>
    <property type="match status" value="1"/>
</dbReference>
<accession>A0A3Q9QZ70</accession>
<dbReference type="KEGG" id="nmk:CHR53_13515"/>
<dbReference type="PROSITE" id="PS50011">
    <property type="entry name" value="PROTEIN_KINASE_DOM"/>
    <property type="match status" value="1"/>
</dbReference>
<sequence length="340" mass="39856">MSILSVDPLDKLYKKFHTIANLAVRNFPFLSQAEVSLLNYSENATFLVRNMTGAKYVLRISRPYYHTKAELESELAWIQSISDHTLIKTALPFIGSNREFVQVVEFENIIYNCTLFTYLEGQAPDEDQEDQLIQLFEVLGELTARLHIHSMDNHTRFQRLQRMDWNYDSILGIDPKWGRWQDGLVMTTERIQLFERAAEKIWNRLERFGKSPSRYGLIHSDLRSANLLVHNDQLQVIDFDDCGFGWYLFDLAASLSFIEDKPYVPKLIASWLTGYRKVRELSQEEELEIPTFIMMRRLQLIAWIGSRDNETTRELGSNFTIQTDKLARKYLVPDTIMDHK</sequence>
<keyword evidence="4" id="KW-1185">Reference proteome</keyword>
<comment type="similarity">
    <text evidence="1">Belongs to the pseudomonas-type ThrB family.</text>
</comment>
<evidence type="ECO:0000313" key="3">
    <source>
        <dbReference type="EMBL" id="AZU62219.1"/>
    </source>
</evidence>
<dbReference type="AlphaFoldDB" id="A0A3Q9QZ70"/>
<dbReference type="Pfam" id="PF01636">
    <property type="entry name" value="APH"/>
    <property type="match status" value="1"/>
</dbReference>
<dbReference type="Gene3D" id="1.10.510.10">
    <property type="entry name" value="Transferase(Phosphotransferase) domain 1"/>
    <property type="match status" value="1"/>
</dbReference>
<dbReference type="PANTHER" id="PTHR21064">
    <property type="entry name" value="AMINOGLYCOSIDE PHOSPHOTRANSFERASE DOMAIN-CONTAINING PROTEIN-RELATED"/>
    <property type="match status" value="1"/>
</dbReference>
<dbReference type="Gene3D" id="3.30.200.70">
    <property type="match status" value="1"/>
</dbReference>
<reference evidence="3 4" key="1">
    <citation type="submission" date="2017-07" db="EMBL/GenBank/DDBJ databases">
        <title>The complete genome sequence of Bacillus mesonae strain H20-5, an efficient strain improving plant abiotic stress resistance.</title>
        <authorList>
            <person name="Kim S.Y."/>
            <person name="Song H."/>
            <person name="Sang M.K."/>
            <person name="Weon H.-Y."/>
            <person name="Song J."/>
        </authorList>
    </citation>
    <scope>NUCLEOTIDE SEQUENCE [LARGE SCALE GENOMIC DNA]</scope>
    <source>
        <strain evidence="3 4">H20-5</strain>
    </source>
</reference>
<feature type="domain" description="Protein kinase" evidence="2">
    <location>
        <begin position="24"/>
        <end position="340"/>
    </location>
</feature>
<dbReference type="InterPro" id="IPR050249">
    <property type="entry name" value="Pseudomonas-type_ThrB"/>
</dbReference>
<dbReference type="GO" id="GO:0019202">
    <property type="term" value="F:amino acid kinase activity"/>
    <property type="evidence" value="ECO:0007669"/>
    <property type="project" value="TreeGrafter"/>
</dbReference>
<evidence type="ECO:0000313" key="4">
    <source>
        <dbReference type="Proteomes" id="UP000282892"/>
    </source>
</evidence>